<comment type="caution">
    <text evidence="1">The sequence shown here is derived from an EMBL/GenBank/DDBJ whole genome shotgun (WGS) entry which is preliminary data.</text>
</comment>
<dbReference type="RefSeq" id="WP_162221250.1">
    <property type="nucleotide sequence ID" value="NZ_JANJZM010000001.1"/>
</dbReference>
<evidence type="ECO:0000313" key="1">
    <source>
        <dbReference type="EMBL" id="NDO39446.1"/>
    </source>
</evidence>
<name>A0A845SSE6_9FIRM</name>
<accession>A0A845SSE6</accession>
<evidence type="ECO:0008006" key="3">
    <source>
        <dbReference type="Google" id="ProtNLM"/>
    </source>
</evidence>
<evidence type="ECO:0000313" key="2">
    <source>
        <dbReference type="Proteomes" id="UP000462501"/>
    </source>
</evidence>
<dbReference type="Pfam" id="PF14202">
    <property type="entry name" value="TnpW"/>
    <property type="match status" value="1"/>
</dbReference>
<organism evidence="1 2">
    <name type="scientific">Anaerotruncus colihominis</name>
    <dbReference type="NCBI Taxonomy" id="169435"/>
    <lineage>
        <taxon>Bacteria</taxon>
        <taxon>Bacillati</taxon>
        <taxon>Bacillota</taxon>
        <taxon>Clostridia</taxon>
        <taxon>Eubacteriales</taxon>
        <taxon>Oscillospiraceae</taxon>
        <taxon>Anaerotruncus</taxon>
    </lineage>
</organism>
<reference evidence="1 2" key="1">
    <citation type="submission" date="2019-06" db="EMBL/GenBank/DDBJ databases">
        <title>Draft genome sequences of 15 bacterial species constituting the stable defined intestinal microbiota of the GM15 gnotobiotic mouse model.</title>
        <authorList>
            <person name="Elie C."/>
            <person name="Mathieu A."/>
            <person name="Saliou A."/>
            <person name="Darnaud M."/>
            <person name="Leulier F."/>
            <person name="Tamellini A."/>
        </authorList>
    </citation>
    <scope>NUCLEOTIDE SEQUENCE [LARGE SCALE GENOMIC DNA]</scope>
    <source>
        <strain evidence="1 2">JM4-15</strain>
    </source>
</reference>
<dbReference type="InterPro" id="IPR026990">
    <property type="entry name" value="TnpW"/>
</dbReference>
<protein>
    <recommendedName>
        <fullName evidence="3">Transposase</fullName>
    </recommendedName>
</protein>
<dbReference type="Proteomes" id="UP000462501">
    <property type="component" value="Unassembled WGS sequence"/>
</dbReference>
<gene>
    <name evidence="1" type="ORF">FMM72_09280</name>
</gene>
<proteinExistence type="predicted"/>
<dbReference type="EMBL" id="VIQT01000010">
    <property type="protein sequence ID" value="NDO39446.1"/>
    <property type="molecule type" value="Genomic_DNA"/>
</dbReference>
<sequence>MPKNQREVTTTKHQIGKTTYFVCASPSDQATDSLDRKIRKLIKKDMEQSKIFDKQ</sequence>
<dbReference type="AlphaFoldDB" id="A0A845SSE6"/>